<accession>L0DCR2</accession>
<sequence length="70" mass="8196">MWSRMAAHFPRFRTLMVRVRRVIQAIHPPSTRYRPLLTRAVPPTVAIQAIRPPSIRYRPLLTQAVPPKRT</sequence>
<organism evidence="1 2">
    <name type="scientific">Singulisphaera acidiphila (strain ATCC BAA-1392 / DSM 18658 / VKM B-2454 / MOB10)</name>
    <dbReference type="NCBI Taxonomy" id="886293"/>
    <lineage>
        <taxon>Bacteria</taxon>
        <taxon>Pseudomonadati</taxon>
        <taxon>Planctomycetota</taxon>
        <taxon>Planctomycetia</taxon>
        <taxon>Isosphaerales</taxon>
        <taxon>Isosphaeraceae</taxon>
        <taxon>Singulisphaera</taxon>
    </lineage>
</organism>
<dbReference type="Proteomes" id="UP000010798">
    <property type="component" value="Chromosome"/>
</dbReference>
<reference evidence="1 2" key="1">
    <citation type="submission" date="2012-02" db="EMBL/GenBank/DDBJ databases">
        <title>Complete sequence of chromosome of Singulisphaera acidiphila DSM 18658.</title>
        <authorList>
            <consortium name="US DOE Joint Genome Institute (JGI-PGF)"/>
            <person name="Lucas S."/>
            <person name="Copeland A."/>
            <person name="Lapidus A."/>
            <person name="Glavina del Rio T."/>
            <person name="Dalin E."/>
            <person name="Tice H."/>
            <person name="Bruce D."/>
            <person name="Goodwin L."/>
            <person name="Pitluck S."/>
            <person name="Peters L."/>
            <person name="Ovchinnikova G."/>
            <person name="Chertkov O."/>
            <person name="Kyrpides N."/>
            <person name="Mavromatis K."/>
            <person name="Ivanova N."/>
            <person name="Brettin T."/>
            <person name="Detter J.C."/>
            <person name="Han C."/>
            <person name="Larimer F."/>
            <person name="Land M."/>
            <person name="Hauser L."/>
            <person name="Markowitz V."/>
            <person name="Cheng J.-F."/>
            <person name="Hugenholtz P."/>
            <person name="Woyke T."/>
            <person name="Wu D."/>
            <person name="Tindall B."/>
            <person name="Pomrenke H."/>
            <person name="Brambilla E."/>
            <person name="Klenk H.-P."/>
            <person name="Eisen J.A."/>
        </authorList>
    </citation>
    <scope>NUCLEOTIDE SEQUENCE [LARGE SCALE GENOMIC DNA]</scope>
    <source>
        <strain evidence="2">ATCC BAA-1392 / DSM 18658 / VKM B-2454 / MOB10</strain>
    </source>
</reference>
<proteinExistence type="predicted"/>
<protein>
    <submittedName>
        <fullName evidence="1">Uncharacterized protein</fullName>
    </submittedName>
</protein>
<dbReference type="KEGG" id="saci:Sinac_2314"/>
<dbReference type="AlphaFoldDB" id="L0DCR2"/>
<keyword evidence="2" id="KW-1185">Reference proteome</keyword>
<evidence type="ECO:0000313" key="2">
    <source>
        <dbReference type="Proteomes" id="UP000010798"/>
    </source>
</evidence>
<gene>
    <name evidence="1" type="ordered locus">Sinac_2314</name>
</gene>
<dbReference type="EMBL" id="CP003364">
    <property type="protein sequence ID" value="AGA26628.1"/>
    <property type="molecule type" value="Genomic_DNA"/>
</dbReference>
<name>L0DCR2_SINAD</name>
<dbReference type="HOGENOM" id="CLU_2755700_0_0_0"/>
<evidence type="ECO:0000313" key="1">
    <source>
        <dbReference type="EMBL" id="AGA26628.1"/>
    </source>
</evidence>